<name>A0A2M8IZR5_9RHOB</name>
<keyword evidence="4" id="KW-1185">Reference proteome</keyword>
<organism evidence="3 4">
    <name type="scientific">Pseudooceanicola lipolyticus</name>
    <dbReference type="NCBI Taxonomy" id="2029104"/>
    <lineage>
        <taxon>Bacteria</taxon>
        <taxon>Pseudomonadati</taxon>
        <taxon>Pseudomonadota</taxon>
        <taxon>Alphaproteobacteria</taxon>
        <taxon>Rhodobacterales</taxon>
        <taxon>Paracoccaceae</taxon>
        <taxon>Pseudooceanicola</taxon>
    </lineage>
</organism>
<dbReference type="InterPro" id="IPR011990">
    <property type="entry name" value="TPR-like_helical_dom_sf"/>
</dbReference>
<dbReference type="OrthoDB" id="495305at2"/>
<dbReference type="AlphaFoldDB" id="A0A2M8IZR5"/>
<evidence type="ECO:0000256" key="2">
    <source>
        <dbReference type="SAM" id="SignalP"/>
    </source>
</evidence>
<evidence type="ECO:0000313" key="4">
    <source>
        <dbReference type="Proteomes" id="UP000231553"/>
    </source>
</evidence>
<proteinExistence type="predicted"/>
<keyword evidence="1" id="KW-0802">TPR repeat</keyword>
<dbReference type="EMBL" id="PGTB01000061">
    <property type="protein sequence ID" value="PJE36012.1"/>
    <property type="molecule type" value="Genomic_DNA"/>
</dbReference>
<dbReference type="Pfam" id="PF13432">
    <property type="entry name" value="TPR_16"/>
    <property type="match status" value="1"/>
</dbReference>
<keyword evidence="2" id="KW-0732">Signal</keyword>
<feature type="chain" id="PRO_5014611285" evidence="2">
    <location>
        <begin position="27"/>
        <end position="197"/>
    </location>
</feature>
<dbReference type="SMART" id="SM00028">
    <property type="entry name" value="TPR"/>
    <property type="match status" value="2"/>
</dbReference>
<accession>A0A2M8IZR5</accession>
<reference evidence="3 4" key="1">
    <citation type="journal article" date="2018" name="Int. J. Syst. Evol. Microbiol.">
        <title>Pseudooceanicola lipolyticus sp. nov., a marine alphaproteobacterium, reclassification of Oceanicola flagellatus as Pseudooceanicola flagellatus comb. nov. and emended description of the genus Pseudooceanicola.</title>
        <authorList>
            <person name="Huang M.-M."/>
            <person name="Guo L.-L."/>
            <person name="Wu Y.-H."/>
            <person name="Lai Q.-L."/>
            <person name="Shao Z.-Z."/>
            <person name="Wang C.-S."/>
            <person name="Wu M."/>
            <person name="Xu X.-W."/>
        </authorList>
    </citation>
    <scope>NUCLEOTIDE SEQUENCE [LARGE SCALE GENOMIC DNA]</scope>
    <source>
        <strain evidence="3 4">157</strain>
    </source>
</reference>
<evidence type="ECO:0000313" key="3">
    <source>
        <dbReference type="EMBL" id="PJE36012.1"/>
    </source>
</evidence>
<comment type="caution">
    <text evidence="3">The sequence shown here is derived from an EMBL/GenBank/DDBJ whole genome shotgun (WGS) entry which is preliminary data.</text>
</comment>
<gene>
    <name evidence="3" type="ORF">CVM52_14245</name>
</gene>
<feature type="signal peptide" evidence="2">
    <location>
        <begin position="1"/>
        <end position="26"/>
    </location>
</feature>
<dbReference type="PROSITE" id="PS50005">
    <property type="entry name" value="TPR"/>
    <property type="match status" value="1"/>
</dbReference>
<dbReference type="Gene3D" id="1.25.40.10">
    <property type="entry name" value="Tetratricopeptide repeat domain"/>
    <property type="match status" value="1"/>
</dbReference>
<dbReference type="RefSeq" id="WP_100163157.1">
    <property type="nucleotide sequence ID" value="NZ_PGTB01000061.1"/>
</dbReference>
<sequence length="197" mass="21274">MTQSGVPTHPRAKTLLLAIAVTTAMAACVPNRIPQTQDGPYAPGVDPRGEAVNGVDVGNRLMAAQEYELAIDAFTRAALEQGLTAEILSGMGTANLQLGRLGQAETLMRRAVEADDEFPAAWNNLGVVLMERGKTAEAEQVFRRAYALDNGESDAIRDNLRLALAKSKNPANVAPDNNEYKLVQRGEGDFLLRRNQD</sequence>
<dbReference type="Proteomes" id="UP000231553">
    <property type="component" value="Unassembled WGS sequence"/>
</dbReference>
<feature type="repeat" description="TPR" evidence="1">
    <location>
        <begin position="119"/>
        <end position="152"/>
    </location>
</feature>
<protein>
    <submittedName>
        <fullName evidence="3">Uncharacterized protein</fullName>
    </submittedName>
</protein>
<dbReference type="SUPFAM" id="SSF48452">
    <property type="entry name" value="TPR-like"/>
    <property type="match status" value="1"/>
</dbReference>
<dbReference type="InterPro" id="IPR019734">
    <property type="entry name" value="TPR_rpt"/>
</dbReference>
<evidence type="ECO:0000256" key="1">
    <source>
        <dbReference type="PROSITE-ProRule" id="PRU00339"/>
    </source>
</evidence>